<keyword evidence="9" id="KW-1133">Transmembrane helix</keyword>
<dbReference type="InterPro" id="IPR017972">
    <property type="entry name" value="Cyt_P450_CS"/>
</dbReference>
<evidence type="ECO:0000256" key="6">
    <source>
        <dbReference type="ARBA" id="ARBA00023033"/>
    </source>
</evidence>
<dbReference type="PROSITE" id="PS00086">
    <property type="entry name" value="CYTOCHROME_P450"/>
    <property type="match status" value="1"/>
</dbReference>
<evidence type="ECO:0000256" key="9">
    <source>
        <dbReference type="SAM" id="Phobius"/>
    </source>
</evidence>
<keyword evidence="7 8" id="KW-0349">Heme</keyword>
<dbReference type="GO" id="GO:0004497">
    <property type="term" value="F:monooxygenase activity"/>
    <property type="evidence" value="ECO:0007669"/>
    <property type="project" value="UniProtKB-KW"/>
</dbReference>
<dbReference type="GO" id="GO:0016705">
    <property type="term" value="F:oxidoreductase activity, acting on paired donors, with incorporation or reduction of molecular oxygen"/>
    <property type="evidence" value="ECO:0007669"/>
    <property type="project" value="InterPro"/>
</dbReference>
<evidence type="ECO:0000256" key="3">
    <source>
        <dbReference type="ARBA" id="ARBA00022723"/>
    </source>
</evidence>
<organism evidence="10 11">
    <name type="scientific">Ramalina farinacea</name>
    <dbReference type="NCBI Taxonomy" id="258253"/>
    <lineage>
        <taxon>Eukaryota</taxon>
        <taxon>Fungi</taxon>
        <taxon>Dikarya</taxon>
        <taxon>Ascomycota</taxon>
        <taxon>Pezizomycotina</taxon>
        <taxon>Lecanoromycetes</taxon>
        <taxon>OSLEUM clade</taxon>
        <taxon>Lecanoromycetidae</taxon>
        <taxon>Lecanorales</taxon>
        <taxon>Lecanorineae</taxon>
        <taxon>Ramalinaceae</taxon>
        <taxon>Ramalina</taxon>
    </lineage>
</organism>
<dbReference type="GO" id="GO:0020037">
    <property type="term" value="F:heme binding"/>
    <property type="evidence" value="ECO:0007669"/>
    <property type="project" value="InterPro"/>
</dbReference>
<accession>A0AA43TVE2</accession>
<evidence type="ECO:0000256" key="2">
    <source>
        <dbReference type="ARBA" id="ARBA00010617"/>
    </source>
</evidence>
<dbReference type="InterPro" id="IPR036396">
    <property type="entry name" value="Cyt_P450_sf"/>
</dbReference>
<evidence type="ECO:0000256" key="4">
    <source>
        <dbReference type="ARBA" id="ARBA00023002"/>
    </source>
</evidence>
<dbReference type="Pfam" id="PF00067">
    <property type="entry name" value="p450"/>
    <property type="match status" value="1"/>
</dbReference>
<proteinExistence type="inferred from homology"/>
<keyword evidence="6 8" id="KW-0503">Monooxygenase</keyword>
<evidence type="ECO:0000313" key="10">
    <source>
        <dbReference type="EMBL" id="MDI1485612.1"/>
    </source>
</evidence>
<comment type="similarity">
    <text evidence="2 8">Belongs to the cytochrome P450 family.</text>
</comment>
<gene>
    <name evidence="10" type="ORF">OHK93_003801</name>
</gene>
<comment type="cofactor">
    <cofactor evidence="1 7">
        <name>heme</name>
        <dbReference type="ChEBI" id="CHEBI:30413"/>
    </cofactor>
</comment>
<name>A0AA43TVE2_9LECA</name>
<dbReference type="SUPFAM" id="SSF48264">
    <property type="entry name" value="Cytochrome P450"/>
    <property type="match status" value="1"/>
</dbReference>
<feature type="transmembrane region" description="Helical" evidence="9">
    <location>
        <begin position="12"/>
        <end position="29"/>
    </location>
</feature>
<dbReference type="PRINTS" id="PR00385">
    <property type="entry name" value="P450"/>
</dbReference>
<dbReference type="Proteomes" id="UP001161017">
    <property type="component" value="Unassembled WGS sequence"/>
</dbReference>
<keyword evidence="11" id="KW-1185">Reference proteome</keyword>
<comment type="caution">
    <text evidence="10">The sequence shown here is derived from an EMBL/GenBank/DDBJ whole genome shotgun (WGS) entry which is preliminary data.</text>
</comment>
<protein>
    <recommendedName>
        <fullName evidence="12">Cytochrome P450</fullName>
    </recommendedName>
</protein>
<keyword evidence="9" id="KW-0812">Transmembrane</keyword>
<dbReference type="InterPro" id="IPR001128">
    <property type="entry name" value="Cyt_P450"/>
</dbReference>
<keyword evidence="5 7" id="KW-0408">Iron</keyword>
<keyword evidence="3 7" id="KW-0479">Metal-binding</keyword>
<sequence length="514" mass="58013">MAVLTTNELLTLGFGLGFFYTASLIVYRLSLSPLAKFPGPTLAAATLWYEYYYDVVKRGRYTWKIAELHAQYGPIVRISPYELHIDDPEWVLTMNYAEPYADGDSYYDELYVGPSTRRTLKYGWSVRGFGPLNYTFATIGHEHHRIRRGALAPFFSKTLVQQLEPSVQAMVDKLTTRLEGFKGTGTIINMIDMYPCLTTDIICQYAFGAPYGYLDMPKFSPLWHRAVMEASEGSHFFKQFPWIESAMRQMPQAVVRTMAPKLASLFLLVDMVHEKVSKVQADLKAGVKIQGQRTIFHELLTNDQLSPEEKTPERLAAEGVGLVAAGSMTVAHTLSVISYNIITDPMILAKLQAELAKSQTKSNSSLKWSQLEQLPYLSAIIQEGFRLQRISPDIDLQYGGRSIPRGTPVGMTSIMMHNNPEHFPNGHEFDPERWLQPNASQLRKYLVPFSKGSRQCLGMNLAYCELYITLAAVFAPGRFQFELFETDASDAEVGHDFFNACQRVDSKGIRVKIA</sequence>
<dbReference type="InterPro" id="IPR050121">
    <property type="entry name" value="Cytochrome_P450_monoxygenase"/>
</dbReference>
<feature type="binding site" description="axial binding residue" evidence="7">
    <location>
        <position position="456"/>
    </location>
    <ligand>
        <name>heme</name>
        <dbReference type="ChEBI" id="CHEBI:30413"/>
    </ligand>
    <ligandPart>
        <name>Fe</name>
        <dbReference type="ChEBI" id="CHEBI:18248"/>
    </ligandPart>
</feature>
<dbReference type="AlphaFoldDB" id="A0AA43TVE2"/>
<keyword evidence="4 8" id="KW-0560">Oxidoreductase</keyword>
<dbReference type="PRINTS" id="PR00463">
    <property type="entry name" value="EP450I"/>
</dbReference>
<evidence type="ECO:0000256" key="1">
    <source>
        <dbReference type="ARBA" id="ARBA00001971"/>
    </source>
</evidence>
<evidence type="ECO:0008006" key="12">
    <source>
        <dbReference type="Google" id="ProtNLM"/>
    </source>
</evidence>
<dbReference type="PANTHER" id="PTHR24305">
    <property type="entry name" value="CYTOCHROME P450"/>
    <property type="match status" value="1"/>
</dbReference>
<dbReference type="Gene3D" id="1.10.630.10">
    <property type="entry name" value="Cytochrome P450"/>
    <property type="match status" value="1"/>
</dbReference>
<evidence type="ECO:0000256" key="5">
    <source>
        <dbReference type="ARBA" id="ARBA00023004"/>
    </source>
</evidence>
<dbReference type="InterPro" id="IPR002401">
    <property type="entry name" value="Cyt_P450_E_grp-I"/>
</dbReference>
<evidence type="ECO:0000256" key="8">
    <source>
        <dbReference type="RuleBase" id="RU000461"/>
    </source>
</evidence>
<dbReference type="GO" id="GO:0005506">
    <property type="term" value="F:iron ion binding"/>
    <property type="evidence" value="ECO:0007669"/>
    <property type="project" value="InterPro"/>
</dbReference>
<dbReference type="EMBL" id="JAPUFD010000002">
    <property type="protein sequence ID" value="MDI1485612.1"/>
    <property type="molecule type" value="Genomic_DNA"/>
</dbReference>
<evidence type="ECO:0000313" key="11">
    <source>
        <dbReference type="Proteomes" id="UP001161017"/>
    </source>
</evidence>
<reference evidence="10" key="1">
    <citation type="journal article" date="2023" name="Genome Biol. Evol.">
        <title>First Whole Genome Sequence and Flow Cytometry Genome Size Data for the Lichen-Forming Fungus Ramalina farinacea (Ascomycota).</title>
        <authorList>
            <person name="Llewellyn T."/>
            <person name="Mian S."/>
            <person name="Hill R."/>
            <person name="Leitch I.J."/>
            <person name="Gaya E."/>
        </authorList>
    </citation>
    <scope>NUCLEOTIDE SEQUENCE</scope>
    <source>
        <strain evidence="10">LIQ254RAFAR</strain>
    </source>
</reference>
<evidence type="ECO:0000256" key="7">
    <source>
        <dbReference type="PIRSR" id="PIRSR602401-1"/>
    </source>
</evidence>
<dbReference type="PANTHER" id="PTHR24305:SF157">
    <property type="entry name" value="N-ACETYLTRYPTOPHAN 6-HYDROXYLASE IVOC-RELATED"/>
    <property type="match status" value="1"/>
</dbReference>
<keyword evidence="9" id="KW-0472">Membrane</keyword>
<dbReference type="CDD" id="cd11062">
    <property type="entry name" value="CYP58-like"/>
    <property type="match status" value="1"/>
</dbReference>